<accession>A0ACC1QNW7</accession>
<gene>
    <name evidence="1" type="ORF">NLG97_g7533</name>
</gene>
<dbReference type="EMBL" id="JANAKD010001164">
    <property type="protein sequence ID" value="KAJ3482575.1"/>
    <property type="molecule type" value="Genomic_DNA"/>
</dbReference>
<comment type="caution">
    <text evidence="1">The sequence shown here is derived from an EMBL/GenBank/DDBJ whole genome shotgun (WGS) entry which is preliminary data.</text>
</comment>
<evidence type="ECO:0000313" key="2">
    <source>
        <dbReference type="Proteomes" id="UP001148737"/>
    </source>
</evidence>
<evidence type="ECO:0000313" key="1">
    <source>
        <dbReference type="EMBL" id="KAJ3482575.1"/>
    </source>
</evidence>
<sequence length="94" mass="10022">MSINTISPSTGSTIFTHPGASPSDVDTILAASSSSFASYKKTSLAQRKTWITSALDHMAARKETLSQELTAQMGRPAAFAGVEIDTMRKRPTTC</sequence>
<keyword evidence="2" id="KW-1185">Reference proteome</keyword>
<protein>
    <submittedName>
        <fullName evidence="1">Uncharacterized protein</fullName>
    </submittedName>
</protein>
<reference evidence="1" key="1">
    <citation type="submission" date="2022-07" db="EMBL/GenBank/DDBJ databases">
        <title>Genome Sequence of Lecanicillium saksenae.</title>
        <authorList>
            <person name="Buettner E."/>
        </authorList>
    </citation>
    <scope>NUCLEOTIDE SEQUENCE</scope>
    <source>
        <strain evidence="1">VT-O1</strain>
    </source>
</reference>
<dbReference type="Proteomes" id="UP001148737">
    <property type="component" value="Unassembled WGS sequence"/>
</dbReference>
<proteinExistence type="predicted"/>
<name>A0ACC1QNW7_9HYPO</name>
<organism evidence="1 2">
    <name type="scientific">Lecanicillium saksenae</name>
    <dbReference type="NCBI Taxonomy" id="468837"/>
    <lineage>
        <taxon>Eukaryota</taxon>
        <taxon>Fungi</taxon>
        <taxon>Dikarya</taxon>
        <taxon>Ascomycota</taxon>
        <taxon>Pezizomycotina</taxon>
        <taxon>Sordariomycetes</taxon>
        <taxon>Hypocreomycetidae</taxon>
        <taxon>Hypocreales</taxon>
        <taxon>Cordycipitaceae</taxon>
        <taxon>Lecanicillium</taxon>
    </lineage>
</organism>